<gene>
    <name evidence="2" type="ORF">ACFO0C_36965</name>
</gene>
<comment type="caution">
    <text evidence="2">The sequence shown here is derived from an EMBL/GenBank/DDBJ whole genome shotgun (WGS) entry which is preliminary data.</text>
</comment>
<name>A0ABV8J4T5_9ACTN</name>
<keyword evidence="1" id="KW-0472">Membrane</keyword>
<keyword evidence="3" id="KW-1185">Reference proteome</keyword>
<keyword evidence="1" id="KW-0812">Transmembrane</keyword>
<proteinExistence type="predicted"/>
<accession>A0ABV8J4T5</accession>
<feature type="transmembrane region" description="Helical" evidence="1">
    <location>
        <begin position="6"/>
        <end position="24"/>
    </location>
</feature>
<protein>
    <submittedName>
        <fullName evidence="2">Uncharacterized protein</fullName>
    </submittedName>
</protein>
<dbReference type="Proteomes" id="UP001595867">
    <property type="component" value="Unassembled WGS sequence"/>
</dbReference>
<dbReference type="EMBL" id="JBHSBL010000024">
    <property type="protein sequence ID" value="MFC4070556.1"/>
    <property type="molecule type" value="Genomic_DNA"/>
</dbReference>
<reference evidence="3" key="1">
    <citation type="journal article" date="2019" name="Int. J. Syst. Evol. Microbiol.">
        <title>The Global Catalogue of Microorganisms (GCM) 10K type strain sequencing project: providing services to taxonomists for standard genome sequencing and annotation.</title>
        <authorList>
            <consortium name="The Broad Institute Genomics Platform"/>
            <consortium name="The Broad Institute Genome Sequencing Center for Infectious Disease"/>
            <person name="Wu L."/>
            <person name="Ma J."/>
        </authorList>
    </citation>
    <scope>NUCLEOTIDE SEQUENCE [LARGE SCALE GENOMIC DNA]</scope>
    <source>
        <strain evidence="3">TBRC 5832</strain>
    </source>
</reference>
<keyword evidence="1" id="KW-1133">Transmembrane helix</keyword>
<organism evidence="2 3">
    <name type="scientific">Actinoplanes subglobosus</name>
    <dbReference type="NCBI Taxonomy" id="1547892"/>
    <lineage>
        <taxon>Bacteria</taxon>
        <taxon>Bacillati</taxon>
        <taxon>Actinomycetota</taxon>
        <taxon>Actinomycetes</taxon>
        <taxon>Micromonosporales</taxon>
        <taxon>Micromonosporaceae</taxon>
        <taxon>Actinoplanes</taxon>
    </lineage>
</organism>
<evidence type="ECO:0000313" key="3">
    <source>
        <dbReference type="Proteomes" id="UP001595867"/>
    </source>
</evidence>
<evidence type="ECO:0000256" key="1">
    <source>
        <dbReference type="SAM" id="Phobius"/>
    </source>
</evidence>
<evidence type="ECO:0000313" key="2">
    <source>
        <dbReference type="EMBL" id="MFC4070556.1"/>
    </source>
</evidence>
<sequence length="156" mass="17610">MNTTIAASAALLALSLLLLSGLLVDRRRQRAFIREGPVFTARFRTAGPRPPGWRGLRRGWSRRMLAYWRDDVLVIRRGLVVDRRLRLFAQITFAGVYGLSGRRDAIAVHLRLPDGALLEVTAPSGDRVELVGPYLAAGISHLPRAPLRRRDRRRRP</sequence>
<dbReference type="RefSeq" id="WP_378071429.1">
    <property type="nucleotide sequence ID" value="NZ_JBHSBL010000024.1"/>
</dbReference>